<keyword evidence="2" id="KW-1185">Reference proteome</keyword>
<reference evidence="1 2" key="1">
    <citation type="submission" date="2019-08" db="EMBL/GenBank/DDBJ databases">
        <title>Complete genome sequence of Candidatus Uab amorphum.</title>
        <authorList>
            <person name="Shiratori T."/>
            <person name="Suzuki S."/>
            <person name="Kakizawa Y."/>
            <person name="Ishida K."/>
        </authorList>
    </citation>
    <scope>NUCLEOTIDE SEQUENCE [LARGE SCALE GENOMIC DNA]</scope>
    <source>
        <strain evidence="1 2">SRT547</strain>
    </source>
</reference>
<dbReference type="KEGG" id="uam:UABAM_00304"/>
<evidence type="ECO:0000313" key="1">
    <source>
        <dbReference type="EMBL" id="BBM81961.1"/>
    </source>
</evidence>
<dbReference type="EMBL" id="AP019860">
    <property type="protein sequence ID" value="BBM81961.1"/>
    <property type="molecule type" value="Genomic_DNA"/>
</dbReference>
<dbReference type="AlphaFoldDB" id="A0A5S9F192"/>
<dbReference type="Proteomes" id="UP000326354">
    <property type="component" value="Chromosome"/>
</dbReference>
<dbReference type="RefSeq" id="WP_151966221.1">
    <property type="nucleotide sequence ID" value="NZ_AP019860.1"/>
</dbReference>
<evidence type="ECO:0000313" key="2">
    <source>
        <dbReference type="Proteomes" id="UP000326354"/>
    </source>
</evidence>
<protein>
    <submittedName>
        <fullName evidence="1">Uncharacterized protein</fullName>
    </submittedName>
</protein>
<name>A0A5S9F192_UABAM</name>
<sequence length="476" mass="54833">MERMLIITVIFTISIFGDWELSSRNLEKMIKNSDVIVEGKFTSKSKIKVSDAIKGPQKLRRIKLKKQVTDIALKRDYILFFKLVDDEFSLIKENTIKSDVMIQSRIREQVMQQRVEASVAVVNAKVLETRDVVVSTKKKYTVATCEVIKYYKGECSKIFEVMYRSDREKNAKRIFLFPKLTYVFFLQDRAHRSTINPWNISDFSGFSQALLKETQIAKHIRNSLSKRALKILSVASKANDPKLPKMFCEELNTTLYKKNMYVSVLTDIDVPKDWDRKAPENIAKINCLIFEKYFGKYLNAKINYFSAPSFDGAIVDRHYVIKEVTKASSVRSRFEDRAGKMQKGLKIFGQSAGQSFSADQPVAVNLLIQNLSKAPITVCNSHIPYLLGVNIVNVDKNKLVLEDGLKPFRKMQKSFVKLEPNRYIVIPTLNLRDYCDLPAGKYGIYVQLYVPVSYAREKSDAWFGKILTNFIEFEIK</sequence>
<accession>A0A5S9F192</accession>
<proteinExistence type="predicted"/>
<gene>
    <name evidence="1" type="ORF">UABAM_00304</name>
</gene>
<organism evidence="1 2">
    <name type="scientific">Uabimicrobium amorphum</name>
    <dbReference type="NCBI Taxonomy" id="2596890"/>
    <lineage>
        <taxon>Bacteria</taxon>
        <taxon>Pseudomonadati</taxon>
        <taxon>Planctomycetota</taxon>
        <taxon>Candidatus Uabimicrobiia</taxon>
        <taxon>Candidatus Uabimicrobiales</taxon>
        <taxon>Candidatus Uabimicrobiaceae</taxon>
        <taxon>Candidatus Uabimicrobium</taxon>
    </lineage>
</organism>